<dbReference type="GO" id="GO:0001671">
    <property type="term" value="F:ATPase activator activity"/>
    <property type="evidence" value="ECO:0007669"/>
    <property type="project" value="InterPro"/>
</dbReference>
<gene>
    <name evidence="3" type="ORF">HANVADRAFT_55601</name>
</gene>
<feature type="domain" description="Activator of Hsp90 ATPase AHSA1-like N-terminal" evidence="2">
    <location>
        <begin position="13"/>
        <end position="143"/>
    </location>
</feature>
<dbReference type="SMART" id="SM01000">
    <property type="entry name" value="Aha1_N"/>
    <property type="match status" value="1"/>
</dbReference>
<keyword evidence="4" id="KW-1185">Reference proteome</keyword>
<reference evidence="4" key="1">
    <citation type="journal article" date="2016" name="Proc. Natl. Acad. Sci. U.S.A.">
        <title>Comparative genomics of biotechnologically important yeasts.</title>
        <authorList>
            <person name="Riley R."/>
            <person name="Haridas S."/>
            <person name="Wolfe K.H."/>
            <person name="Lopes M.R."/>
            <person name="Hittinger C.T."/>
            <person name="Goeker M."/>
            <person name="Salamov A.A."/>
            <person name="Wisecaver J.H."/>
            <person name="Long T.M."/>
            <person name="Calvey C.H."/>
            <person name="Aerts A.L."/>
            <person name="Barry K.W."/>
            <person name="Choi C."/>
            <person name="Clum A."/>
            <person name="Coughlan A.Y."/>
            <person name="Deshpande S."/>
            <person name="Douglass A.P."/>
            <person name="Hanson S.J."/>
            <person name="Klenk H.-P."/>
            <person name="LaButti K.M."/>
            <person name="Lapidus A."/>
            <person name="Lindquist E.A."/>
            <person name="Lipzen A.M."/>
            <person name="Meier-Kolthoff J.P."/>
            <person name="Ohm R.A."/>
            <person name="Otillar R.P."/>
            <person name="Pangilinan J.L."/>
            <person name="Peng Y."/>
            <person name="Rokas A."/>
            <person name="Rosa C.A."/>
            <person name="Scheuner C."/>
            <person name="Sibirny A.A."/>
            <person name="Slot J.C."/>
            <person name="Stielow J.B."/>
            <person name="Sun H."/>
            <person name="Kurtzman C.P."/>
            <person name="Blackwell M."/>
            <person name="Grigoriev I.V."/>
            <person name="Jeffries T.W."/>
        </authorList>
    </citation>
    <scope>NUCLEOTIDE SEQUENCE [LARGE SCALE GENOMIC DNA]</scope>
    <source>
        <strain evidence="4">NRRL Y-1626</strain>
    </source>
</reference>
<dbReference type="GO" id="GO:0006457">
    <property type="term" value="P:protein folding"/>
    <property type="evidence" value="ECO:0007669"/>
    <property type="project" value="TreeGrafter"/>
</dbReference>
<dbReference type="GO" id="GO:0051087">
    <property type="term" value="F:protein-folding chaperone binding"/>
    <property type="evidence" value="ECO:0007669"/>
    <property type="project" value="InterPro"/>
</dbReference>
<comment type="similarity">
    <text evidence="1">Belongs to the AHA1 family.</text>
</comment>
<dbReference type="Gene3D" id="3.15.10.20">
    <property type="entry name" value="Activator of Hsp90 ATPase Aha1, N-terminal domain"/>
    <property type="match status" value="1"/>
</dbReference>
<evidence type="ECO:0000313" key="3">
    <source>
        <dbReference type="EMBL" id="OBA27711.1"/>
    </source>
</evidence>
<dbReference type="OrthoDB" id="567237at2759"/>
<accession>A0A1B7TG58</accession>
<dbReference type="EMBL" id="LXPE01000007">
    <property type="protein sequence ID" value="OBA27711.1"/>
    <property type="molecule type" value="Genomic_DNA"/>
</dbReference>
<organism evidence="3 4">
    <name type="scientific">Hanseniaspora valbyensis NRRL Y-1626</name>
    <dbReference type="NCBI Taxonomy" id="766949"/>
    <lineage>
        <taxon>Eukaryota</taxon>
        <taxon>Fungi</taxon>
        <taxon>Dikarya</taxon>
        <taxon>Ascomycota</taxon>
        <taxon>Saccharomycotina</taxon>
        <taxon>Saccharomycetes</taxon>
        <taxon>Saccharomycodales</taxon>
        <taxon>Saccharomycodaceae</taxon>
        <taxon>Hanseniaspora</taxon>
    </lineage>
</organism>
<evidence type="ECO:0000313" key="4">
    <source>
        <dbReference type="Proteomes" id="UP000092321"/>
    </source>
</evidence>
<protein>
    <submittedName>
        <fullName evidence="3">Activator of Hsp90 ATPase</fullName>
    </submittedName>
</protein>
<dbReference type="PANTHER" id="PTHR13009">
    <property type="entry name" value="HEAT SHOCK PROTEIN 90 HSP90 CO-CHAPERONE AHA-1"/>
    <property type="match status" value="1"/>
</dbReference>
<dbReference type="GO" id="GO:0005829">
    <property type="term" value="C:cytosol"/>
    <property type="evidence" value="ECO:0007669"/>
    <property type="project" value="TreeGrafter"/>
</dbReference>
<name>A0A1B7TG58_9ASCO</name>
<comment type="caution">
    <text evidence="3">The sequence shown here is derived from an EMBL/GenBank/DDBJ whole genome shotgun (WGS) entry which is preliminary data.</text>
</comment>
<dbReference type="PANTHER" id="PTHR13009:SF15">
    <property type="entry name" value="HSP90 CO-CHAPERONE HCH1"/>
    <property type="match status" value="1"/>
</dbReference>
<dbReference type="SUPFAM" id="SSF103111">
    <property type="entry name" value="Activator of Hsp90 ATPase, Aha1"/>
    <property type="match status" value="1"/>
</dbReference>
<sequence>MVVVNPKNWHWVERNTVGWTNEYFKTQFIPLSYNNEKYIIELVSVDDIKGDSNVSQRKGKVICYFDLQLNFFAKITSKDNNDETIQFKVNIPEFMHDENDFLIEFLDLDKDGECYKVVVNEFKPVFLGKILNYQQDLINFHSKDVQE</sequence>
<dbReference type="Pfam" id="PF09229">
    <property type="entry name" value="Aha1_N"/>
    <property type="match status" value="1"/>
</dbReference>
<dbReference type="AlphaFoldDB" id="A0A1B7TG58"/>
<dbReference type="InterPro" id="IPR036338">
    <property type="entry name" value="Aha1"/>
</dbReference>
<evidence type="ECO:0000259" key="2">
    <source>
        <dbReference type="SMART" id="SM01000"/>
    </source>
</evidence>
<proteinExistence type="inferred from homology"/>
<evidence type="ECO:0000256" key="1">
    <source>
        <dbReference type="ARBA" id="ARBA00006817"/>
    </source>
</evidence>
<dbReference type="Proteomes" id="UP000092321">
    <property type="component" value="Unassembled WGS sequence"/>
</dbReference>
<dbReference type="InterPro" id="IPR015310">
    <property type="entry name" value="AHSA1-like_N"/>
</dbReference>